<evidence type="ECO:0000313" key="1">
    <source>
        <dbReference type="EMBL" id="CAG8773181.1"/>
    </source>
</evidence>
<evidence type="ECO:0000313" key="2">
    <source>
        <dbReference type="Proteomes" id="UP000789342"/>
    </source>
</evidence>
<dbReference type="AlphaFoldDB" id="A0A9N9NXK2"/>
<protein>
    <submittedName>
        <fullName evidence="1">5932_t:CDS:1</fullName>
    </submittedName>
</protein>
<organism evidence="1 2">
    <name type="scientific">Acaulospora morrowiae</name>
    <dbReference type="NCBI Taxonomy" id="94023"/>
    <lineage>
        <taxon>Eukaryota</taxon>
        <taxon>Fungi</taxon>
        <taxon>Fungi incertae sedis</taxon>
        <taxon>Mucoromycota</taxon>
        <taxon>Glomeromycotina</taxon>
        <taxon>Glomeromycetes</taxon>
        <taxon>Diversisporales</taxon>
        <taxon>Acaulosporaceae</taxon>
        <taxon>Acaulospora</taxon>
    </lineage>
</organism>
<name>A0A9N9NXK2_9GLOM</name>
<keyword evidence="2" id="KW-1185">Reference proteome</keyword>
<gene>
    <name evidence="1" type="ORF">AMORRO_LOCUS16724</name>
</gene>
<dbReference type="EMBL" id="CAJVPV010047790">
    <property type="protein sequence ID" value="CAG8773181.1"/>
    <property type="molecule type" value="Genomic_DNA"/>
</dbReference>
<reference evidence="1" key="1">
    <citation type="submission" date="2021-06" db="EMBL/GenBank/DDBJ databases">
        <authorList>
            <person name="Kallberg Y."/>
            <person name="Tangrot J."/>
            <person name="Rosling A."/>
        </authorList>
    </citation>
    <scope>NUCLEOTIDE SEQUENCE</scope>
    <source>
        <strain evidence="1">CL551</strain>
    </source>
</reference>
<dbReference type="Proteomes" id="UP000789342">
    <property type="component" value="Unassembled WGS sequence"/>
</dbReference>
<accession>A0A9N9NXK2</accession>
<dbReference type="OrthoDB" id="2367637at2759"/>
<comment type="caution">
    <text evidence="1">The sequence shown here is derived from an EMBL/GenBank/DDBJ whole genome shotgun (WGS) entry which is preliminary data.</text>
</comment>
<feature type="non-terminal residue" evidence="1">
    <location>
        <position position="62"/>
    </location>
</feature>
<proteinExistence type="predicted"/>
<sequence>MDDKEDGQASPAHVATNIYTHQLTQQNLSFDDAANPPLATNLEIEEFFVETEEFTSLANRES</sequence>